<gene>
    <name evidence="1" type="ORF">DPMN_026261</name>
</gene>
<protein>
    <submittedName>
        <fullName evidence="1">Uncharacterized protein</fullName>
    </submittedName>
</protein>
<evidence type="ECO:0000313" key="2">
    <source>
        <dbReference type="Proteomes" id="UP000828390"/>
    </source>
</evidence>
<reference evidence="1" key="2">
    <citation type="submission" date="2020-11" db="EMBL/GenBank/DDBJ databases">
        <authorList>
            <person name="McCartney M.A."/>
            <person name="Auch B."/>
            <person name="Kono T."/>
            <person name="Mallez S."/>
            <person name="Becker A."/>
            <person name="Gohl D.M."/>
            <person name="Silverstein K.A.T."/>
            <person name="Koren S."/>
            <person name="Bechman K.B."/>
            <person name="Herman A."/>
            <person name="Abrahante J.E."/>
            <person name="Garbe J."/>
        </authorList>
    </citation>
    <scope>NUCLEOTIDE SEQUENCE</scope>
    <source>
        <strain evidence="1">Duluth1</strain>
        <tissue evidence="1">Whole animal</tissue>
    </source>
</reference>
<dbReference type="AlphaFoldDB" id="A0A9D4RED8"/>
<accession>A0A9D4RED8</accession>
<evidence type="ECO:0000313" key="1">
    <source>
        <dbReference type="EMBL" id="KAH3863280.1"/>
    </source>
</evidence>
<sequence length="59" mass="6719">MKSESYRNSITTDIEDLLLKSQLEAIRPKTFFSDKAITTIGTCPNHVRNRQMSAEMRGS</sequence>
<proteinExistence type="predicted"/>
<name>A0A9D4RED8_DREPO</name>
<dbReference type="EMBL" id="JAIWYP010000002">
    <property type="protein sequence ID" value="KAH3863280.1"/>
    <property type="molecule type" value="Genomic_DNA"/>
</dbReference>
<comment type="caution">
    <text evidence="1">The sequence shown here is derived from an EMBL/GenBank/DDBJ whole genome shotgun (WGS) entry which is preliminary data.</text>
</comment>
<dbReference type="Proteomes" id="UP000828390">
    <property type="component" value="Unassembled WGS sequence"/>
</dbReference>
<keyword evidence="2" id="KW-1185">Reference proteome</keyword>
<reference evidence="1" key="1">
    <citation type="journal article" date="2019" name="bioRxiv">
        <title>The Genome of the Zebra Mussel, Dreissena polymorpha: A Resource for Invasive Species Research.</title>
        <authorList>
            <person name="McCartney M.A."/>
            <person name="Auch B."/>
            <person name="Kono T."/>
            <person name="Mallez S."/>
            <person name="Zhang Y."/>
            <person name="Obille A."/>
            <person name="Becker A."/>
            <person name="Abrahante J.E."/>
            <person name="Garbe J."/>
            <person name="Badalamenti J.P."/>
            <person name="Herman A."/>
            <person name="Mangelson H."/>
            <person name="Liachko I."/>
            <person name="Sullivan S."/>
            <person name="Sone E.D."/>
            <person name="Koren S."/>
            <person name="Silverstein K.A.T."/>
            <person name="Beckman K.B."/>
            <person name="Gohl D.M."/>
        </authorList>
    </citation>
    <scope>NUCLEOTIDE SEQUENCE</scope>
    <source>
        <strain evidence="1">Duluth1</strain>
        <tissue evidence="1">Whole animal</tissue>
    </source>
</reference>
<organism evidence="1 2">
    <name type="scientific">Dreissena polymorpha</name>
    <name type="common">Zebra mussel</name>
    <name type="synonym">Mytilus polymorpha</name>
    <dbReference type="NCBI Taxonomy" id="45954"/>
    <lineage>
        <taxon>Eukaryota</taxon>
        <taxon>Metazoa</taxon>
        <taxon>Spiralia</taxon>
        <taxon>Lophotrochozoa</taxon>
        <taxon>Mollusca</taxon>
        <taxon>Bivalvia</taxon>
        <taxon>Autobranchia</taxon>
        <taxon>Heteroconchia</taxon>
        <taxon>Euheterodonta</taxon>
        <taxon>Imparidentia</taxon>
        <taxon>Neoheterodontei</taxon>
        <taxon>Myida</taxon>
        <taxon>Dreissenoidea</taxon>
        <taxon>Dreissenidae</taxon>
        <taxon>Dreissena</taxon>
    </lineage>
</organism>